<evidence type="ECO:0000313" key="2">
    <source>
        <dbReference type="Proteomes" id="UP001166286"/>
    </source>
</evidence>
<dbReference type="AlphaFoldDB" id="A0AA39R4E3"/>
<dbReference type="Proteomes" id="UP001166286">
    <property type="component" value="Unassembled WGS sequence"/>
</dbReference>
<organism evidence="1 2">
    <name type="scientific">Cladonia borealis</name>
    <dbReference type="NCBI Taxonomy" id="184061"/>
    <lineage>
        <taxon>Eukaryota</taxon>
        <taxon>Fungi</taxon>
        <taxon>Dikarya</taxon>
        <taxon>Ascomycota</taxon>
        <taxon>Pezizomycotina</taxon>
        <taxon>Lecanoromycetes</taxon>
        <taxon>OSLEUM clade</taxon>
        <taxon>Lecanoromycetidae</taxon>
        <taxon>Lecanorales</taxon>
        <taxon>Lecanorineae</taxon>
        <taxon>Cladoniaceae</taxon>
        <taxon>Cladonia</taxon>
    </lineage>
</organism>
<reference evidence="1" key="1">
    <citation type="submission" date="2023-03" db="EMBL/GenBank/DDBJ databases">
        <title>Complete genome of Cladonia borealis.</title>
        <authorList>
            <person name="Park H."/>
        </authorList>
    </citation>
    <scope>NUCLEOTIDE SEQUENCE</scope>
    <source>
        <strain evidence="1">ANT050790</strain>
    </source>
</reference>
<name>A0AA39R4E3_9LECA</name>
<dbReference type="EMBL" id="JAFEKC020000005">
    <property type="protein sequence ID" value="KAK0514600.1"/>
    <property type="molecule type" value="Genomic_DNA"/>
</dbReference>
<keyword evidence="2" id="KW-1185">Reference proteome</keyword>
<gene>
    <name evidence="1" type="ORF">JMJ35_003217</name>
</gene>
<proteinExistence type="predicted"/>
<accession>A0AA39R4E3</accession>
<evidence type="ECO:0000313" key="1">
    <source>
        <dbReference type="EMBL" id="KAK0514600.1"/>
    </source>
</evidence>
<comment type="caution">
    <text evidence="1">The sequence shown here is derived from an EMBL/GenBank/DDBJ whole genome shotgun (WGS) entry which is preliminary data.</text>
</comment>
<protein>
    <submittedName>
        <fullName evidence="1">Uncharacterized protein</fullName>
    </submittedName>
</protein>
<sequence>MGSHTNSQMSIAKALDIAKESQNGHLPPTVNAILERKMADIWQKINSQPNTYVMSQEEFAVFSYYRSRYSNNRVASDAVSRFWSNYRGTDSTSSNASTSTS</sequence>